<dbReference type="Pfam" id="PF13305">
    <property type="entry name" value="TetR_C_33"/>
    <property type="match status" value="1"/>
</dbReference>
<feature type="DNA-binding region" description="H-T-H motif" evidence="4">
    <location>
        <begin position="35"/>
        <end position="54"/>
    </location>
</feature>
<keyword evidence="1" id="KW-0805">Transcription regulation</keyword>
<dbReference type="InterPro" id="IPR009057">
    <property type="entry name" value="Homeodomain-like_sf"/>
</dbReference>
<dbReference type="OrthoDB" id="9815924at2"/>
<evidence type="ECO:0000256" key="2">
    <source>
        <dbReference type="ARBA" id="ARBA00023125"/>
    </source>
</evidence>
<sequence length="207" mass="23775">MGIQERRERERLETREKIMDAARELFIEEGYEGVSMRKVAQKIEYSPTAIYVHFPDKEQLFLELCHSDFRRLAAQFLKLAEIKDPVERLRRIGYAYADFGTKNPNHYRMMFMTAHPPVPDDMEGRGNPEEDAYAFLRETVKEAVAAGAFRSDLTDADLISQTVWAGVHGVVSLQIAKCDDPWVPWRSLKKRTELVVEGLLSGLLKKG</sequence>
<keyword evidence="2 4" id="KW-0238">DNA-binding</keyword>
<organism evidence="6 7">
    <name type="scientific">Koribacter versatilis (strain Ellin345)</name>
    <dbReference type="NCBI Taxonomy" id="204669"/>
    <lineage>
        <taxon>Bacteria</taxon>
        <taxon>Pseudomonadati</taxon>
        <taxon>Acidobacteriota</taxon>
        <taxon>Terriglobia</taxon>
        <taxon>Terriglobales</taxon>
        <taxon>Candidatus Korobacteraceae</taxon>
        <taxon>Candidatus Korobacter</taxon>
    </lineage>
</organism>
<dbReference type="eggNOG" id="COG1309">
    <property type="taxonomic scope" value="Bacteria"/>
</dbReference>
<dbReference type="KEGG" id="aba:Acid345_4024"/>
<dbReference type="STRING" id="204669.Acid345_4024"/>
<dbReference type="InterPro" id="IPR050109">
    <property type="entry name" value="HTH-type_TetR-like_transc_reg"/>
</dbReference>
<accession>Q1IJC6</accession>
<dbReference type="SUPFAM" id="SSF48498">
    <property type="entry name" value="Tetracyclin repressor-like, C-terminal domain"/>
    <property type="match status" value="1"/>
</dbReference>
<dbReference type="PANTHER" id="PTHR30055">
    <property type="entry name" value="HTH-TYPE TRANSCRIPTIONAL REGULATOR RUTR"/>
    <property type="match status" value="1"/>
</dbReference>
<dbReference type="InterPro" id="IPR001647">
    <property type="entry name" value="HTH_TetR"/>
</dbReference>
<dbReference type="HOGENOM" id="CLU_069356_40_3_0"/>
<proteinExistence type="predicted"/>
<dbReference type="PANTHER" id="PTHR30055:SF212">
    <property type="entry name" value="TETR-FAMILY FAMILY TRANSCRIPTIONAL REGULATOR"/>
    <property type="match status" value="1"/>
</dbReference>
<keyword evidence="3" id="KW-0804">Transcription</keyword>
<evidence type="ECO:0000256" key="4">
    <source>
        <dbReference type="PROSITE-ProRule" id="PRU00335"/>
    </source>
</evidence>
<gene>
    <name evidence="6" type="ordered locus">Acid345_4024</name>
</gene>
<evidence type="ECO:0000256" key="3">
    <source>
        <dbReference type="ARBA" id="ARBA00023163"/>
    </source>
</evidence>
<dbReference type="GO" id="GO:0000976">
    <property type="term" value="F:transcription cis-regulatory region binding"/>
    <property type="evidence" value="ECO:0007669"/>
    <property type="project" value="TreeGrafter"/>
</dbReference>
<dbReference type="InterPro" id="IPR036271">
    <property type="entry name" value="Tet_transcr_reg_TetR-rel_C_sf"/>
</dbReference>
<dbReference type="AlphaFoldDB" id="Q1IJC6"/>
<evidence type="ECO:0000313" key="7">
    <source>
        <dbReference type="Proteomes" id="UP000002432"/>
    </source>
</evidence>
<dbReference type="EnsemblBacteria" id="ABF43024">
    <property type="protein sequence ID" value="ABF43024"/>
    <property type="gene ID" value="Acid345_4024"/>
</dbReference>
<dbReference type="InterPro" id="IPR025996">
    <property type="entry name" value="MT1864/Rv1816-like_C"/>
</dbReference>
<feature type="domain" description="HTH tetR-type" evidence="5">
    <location>
        <begin position="12"/>
        <end position="72"/>
    </location>
</feature>
<keyword evidence="7" id="KW-1185">Reference proteome</keyword>
<evidence type="ECO:0000259" key="5">
    <source>
        <dbReference type="PROSITE" id="PS50977"/>
    </source>
</evidence>
<dbReference type="Proteomes" id="UP000002432">
    <property type="component" value="Chromosome"/>
</dbReference>
<evidence type="ECO:0000256" key="1">
    <source>
        <dbReference type="ARBA" id="ARBA00023015"/>
    </source>
</evidence>
<evidence type="ECO:0000313" key="6">
    <source>
        <dbReference type="EMBL" id="ABF43024.1"/>
    </source>
</evidence>
<reference evidence="6 7" key="1">
    <citation type="journal article" date="2009" name="Appl. Environ. Microbiol.">
        <title>Three genomes from the phylum Acidobacteria provide insight into the lifestyles of these microorganisms in soils.</title>
        <authorList>
            <person name="Ward N.L."/>
            <person name="Challacombe J.F."/>
            <person name="Janssen P.H."/>
            <person name="Henrissat B."/>
            <person name="Coutinho P.M."/>
            <person name="Wu M."/>
            <person name="Xie G."/>
            <person name="Haft D.H."/>
            <person name="Sait M."/>
            <person name="Badger J."/>
            <person name="Barabote R.D."/>
            <person name="Bradley B."/>
            <person name="Brettin T.S."/>
            <person name="Brinkac L.M."/>
            <person name="Bruce D."/>
            <person name="Creasy T."/>
            <person name="Daugherty S.C."/>
            <person name="Davidsen T.M."/>
            <person name="DeBoy R.T."/>
            <person name="Detter J.C."/>
            <person name="Dodson R.J."/>
            <person name="Durkin A.S."/>
            <person name="Ganapathy A."/>
            <person name="Gwinn-Giglio M."/>
            <person name="Han C.S."/>
            <person name="Khouri H."/>
            <person name="Kiss H."/>
            <person name="Kothari S.P."/>
            <person name="Madupu R."/>
            <person name="Nelson K.E."/>
            <person name="Nelson W.C."/>
            <person name="Paulsen I."/>
            <person name="Penn K."/>
            <person name="Ren Q."/>
            <person name="Rosovitz M.J."/>
            <person name="Selengut J.D."/>
            <person name="Shrivastava S."/>
            <person name="Sullivan S.A."/>
            <person name="Tapia R."/>
            <person name="Thompson L.S."/>
            <person name="Watkins K.L."/>
            <person name="Yang Q."/>
            <person name="Yu C."/>
            <person name="Zafar N."/>
            <person name="Zhou L."/>
            <person name="Kuske C.R."/>
        </authorList>
    </citation>
    <scope>NUCLEOTIDE SEQUENCE [LARGE SCALE GENOMIC DNA]</scope>
    <source>
        <strain evidence="6 7">Ellin345</strain>
    </source>
</reference>
<dbReference type="PRINTS" id="PR00455">
    <property type="entry name" value="HTHTETR"/>
</dbReference>
<protein>
    <submittedName>
        <fullName evidence="6">Transcriptional regulator, TetR family</fullName>
    </submittedName>
</protein>
<dbReference type="EMBL" id="CP000360">
    <property type="protein sequence ID" value="ABF43024.1"/>
    <property type="molecule type" value="Genomic_DNA"/>
</dbReference>
<dbReference type="Gene3D" id="1.10.357.10">
    <property type="entry name" value="Tetracycline Repressor, domain 2"/>
    <property type="match status" value="1"/>
</dbReference>
<name>Q1IJC6_KORVE</name>
<dbReference type="FunFam" id="1.10.10.60:FF:000141">
    <property type="entry name" value="TetR family transcriptional regulator"/>
    <property type="match status" value="1"/>
</dbReference>
<dbReference type="GO" id="GO:0003700">
    <property type="term" value="F:DNA-binding transcription factor activity"/>
    <property type="evidence" value="ECO:0007669"/>
    <property type="project" value="TreeGrafter"/>
</dbReference>
<dbReference type="SUPFAM" id="SSF46689">
    <property type="entry name" value="Homeodomain-like"/>
    <property type="match status" value="1"/>
</dbReference>
<dbReference type="Pfam" id="PF00440">
    <property type="entry name" value="TetR_N"/>
    <property type="match status" value="1"/>
</dbReference>
<dbReference type="PROSITE" id="PS50977">
    <property type="entry name" value="HTH_TETR_2"/>
    <property type="match status" value="1"/>
</dbReference>